<proteinExistence type="predicted"/>
<dbReference type="GeneID" id="30176463"/>
<name>A0A1E3NMW0_9ASCO</name>
<protein>
    <submittedName>
        <fullName evidence="1">Uncharacterized protein</fullName>
    </submittedName>
</protein>
<keyword evidence="2" id="KW-1185">Reference proteome</keyword>
<dbReference type="RefSeq" id="XP_019018539.1">
    <property type="nucleotide sequence ID" value="XM_019159776.1"/>
</dbReference>
<organism evidence="1 2">
    <name type="scientific">Pichia membranifaciens NRRL Y-2026</name>
    <dbReference type="NCBI Taxonomy" id="763406"/>
    <lineage>
        <taxon>Eukaryota</taxon>
        <taxon>Fungi</taxon>
        <taxon>Dikarya</taxon>
        <taxon>Ascomycota</taxon>
        <taxon>Saccharomycotina</taxon>
        <taxon>Pichiomycetes</taxon>
        <taxon>Pichiales</taxon>
        <taxon>Pichiaceae</taxon>
        <taxon>Pichia</taxon>
    </lineage>
</organism>
<sequence length="258" mass="29073">MMYLVIPTKQRTRSYENLNLKKWPFFRNLVLARKFTMGTFPNVIKRPGQEGVLHRNVTDHIREKRWTQWPTSLSCSALLYSALSPVRCFSVLFSQACSLTPPLHTSAAAAALPQLTTFSMGSSLIQDPARLHARPSVTSKSIPVQAPQSVQAHSAEATVKPFRPHSGRNLHIRRRRCRMETRPRLFPRPRPGPRPRPRPGLPLWGEEWVAGQMAALGDSSRTRENVHYGHRPGPVEKSKTLLLYAVLGAAVSAVWSYL</sequence>
<accession>A0A1E3NMW0</accession>
<evidence type="ECO:0000313" key="1">
    <source>
        <dbReference type="EMBL" id="ODQ47426.1"/>
    </source>
</evidence>
<evidence type="ECO:0000313" key="2">
    <source>
        <dbReference type="Proteomes" id="UP000094455"/>
    </source>
</evidence>
<dbReference type="AlphaFoldDB" id="A0A1E3NMW0"/>
<dbReference type="Proteomes" id="UP000094455">
    <property type="component" value="Unassembled WGS sequence"/>
</dbReference>
<dbReference type="EMBL" id="KV454002">
    <property type="protein sequence ID" value="ODQ47426.1"/>
    <property type="molecule type" value="Genomic_DNA"/>
</dbReference>
<reference evidence="1 2" key="1">
    <citation type="journal article" date="2016" name="Proc. Natl. Acad. Sci. U.S.A.">
        <title>Comparative genomics of biotechnologically important yeasts.</title>
        <authorList>
            <person name="Riley R."/>
            <person name="Haridas S."/>
            <person name="Wolfe K.H."/>
            <person name="Lopes M.R."/>
            <person name="Hittinger C.T."/>
            <person name="Goeker M."/>
            <person name="Salamov A.A."/>
            <person name="Wisecaver J.H."/>
            <person name="Long T.M."/>
            <person name="Calvey C.H."/>
            <person name="Aerts A.L."/>
            <person name="Barry K.W."/>
            <person name="Choi C."/>
            <person name="Clum A."/>
            <person name="Coughlan A.Y."/>
            <person name="Deshpande S."/>
            <person name="Douglass A.P."/>
            <person name="Hanson S.J."/>
            <person name="Klenk H.-P."/>
            <person name="LaButti K.M."/>
            <person name="Lapidus A."/>
            <person name="Lindquist E.A."/>
            <person name="Lipzen A.M."/>
            <person name="Meier-Kolthoff J.P."/>
            <person name="Ohm R.A."/>
            <person name="Otillar R.P."/>
            <person name="Pangilinan J.L."/>
            <person name="Peng Y."/>
            <person name="Rokas A."/>
            <person name="Rosa C.A."/>
            <person name="Scheuner C."/>
            <person name="Sibirny A.A."/>
            <person name="Slot J.C."/>
            <person name="Stielow J.B."/>
            <person name="Sun H."/>
            <person name="Kurtzman C.P."/>
            <person name="Blackwell M."/>
            <person name="Grigoriev I.V."/>
            <person name="Jeffries T.W."/>
        </authorList>
    </citation>
    <scope>NUCLEOTIDE SEQUENCE [LARGE SCALE GENOMIC DNA]</scope>
    <source>
        <strain evidence="1 2">NRRL Y-2026</strain>
    </source>
</reference>
<gene>
    <name evidence="1" type="ORF">PICMEDRAFT_112969</name>
</gene>